<dbReference type="GeneID" id="111851942"/>
<dbReference type="Proteomes" id="UP000261540">
    <property type="component" value="Unplaced"/>
</dbReference>
<evidence type="ECO:0000256" key="4">
    <source>
        <dbReference type="ARBA" id="ARBA00022525"/>
    </source>
</evidence>
<evidence type="ECO:0000256" key="2">
    <source>
        <dbReference type="ARBA" id="ARBA00007236"/>
    </source>
</evidence>
<keyword evidence="5 6" id="KW-0732">Signal</keyword>
<evidence type="ECO:0000256" key="3">
    <source>
        <dbReference type="ARBA" id="ARBA00022514"/>
    </source>
</evidence>
<dbReference type="SUPFAM" id="SSF57501">
    <property type="entry name" value="Cystine-knot cytokines"/>
    <property type="match status" value="1"/>
</dbReference>
<protein>
    <submittedName>
        <fullName evidence="7">Interleukin 17C</fullName>
    </submittedName>
</protein>
<dbReference type="GO" id="GO:0005125">
    <property type="term" value="F:cytokine activity"/>
    <property type="evidence" value="ECO:0007669"/>
    <property type="project" value="UniProtKB-KW"/>
</dbReference>
<evidence type="ECO:0000313" key="7">
    <source>
        <dbReference type="Ensembl" id="ENSPKIP00000017888.1"/>
    </source>
</evidence>
<evidence type="ECO:0000313" key="8">
    <source>
        <dbReference type="Proteomes" id="UP000261540"/>
    </source>
</evidence>
<feature type="signal peptide" evidence="6">
    <location>
        <begin position="1"/>
        <end position="22"/>
    </location>
</feature>
<dbReference type="InterPro" id="IPR020440">
    <property type="entry name" value="IL-17_chr"/>
</dbReference>
<sequence length="165" mass="19201">MLRVLLYIVLLFSLSLSKLKQAKKHKGCFTLDEMKHHAKKFLRNNLRLPLEYVDHPQQEHLARQFCSSFKLQPLSSSYINRSISPWRYRMDHDEARYPSGIAFAECLCDGCIINGSEDTSYNSVVVKQTRMVLKRTQCHQNPDRYSFESMFLEVPVACTCVIPPQ</sequence>
<keyword evidence="3" id="KW-0202">Cytokine</keyword>
<reference evidence="7" key="1">
    <citation type="submission" date="2025-08" db="UniProtKB">
        <authorList>
            <consortium name="Ensembl"/>
        </authorList>
    </citation>
    <scope>IDENTIFICATION</scope>
</reference>
<reference evidence="7" key="2">
    <citation type="submission" date="2025-09" db="UniProtKB">
        <authorList>
            <consortium name="Ensembl"/>
        </authorList>
    </citation>
    <scope>IDENTIFICATION</scope>
</reference>
<accession>A0A3B3RHP1</accession>
<evidence type="ECO:0000256" key="5">
    <source>
        <dbReference type="ARBA" id="ARBA00022729"/>
    </source>
</evidence>
<evidence type="ECO:0000256" key="1">
    <source>
        <dbReference type="ARBA" id="ARBA00004613"/>
    </source>
</evidence>
<dbReference type="PRINTS" id="PR01932">
    <property type="entry name" value="INTRLEUKIN17"/>
</dbReference>
<dbReference type="STRING" id="1676925.ENSPKIP00000017888"/>
<comment type="similarity">
    <text evidence="2">Belongs to the IL-17 family.</text>
</comment>
<name>A0A3B3RHP1_9TELE</name>
<dbReference type="GO" id="GO:0005615">
    <property type="term" value="C:extracellular space"/>
    <property type="evidence" value="ECO:0007669"/>
    <property type="project" value="UniProtKB-KW"/>
</dbReference>
<comment type="subcellular location">
    <subcellularLocation>
        <location evidence="1">Secreted</location>
    </subcellularLocation>
</comment>
<dbReference type="AlphaFoldDB" id="A0A3B3RHP1"/>
<dbReference type="InterPro" id="IPR029034">
    <property type="entry name" value="Cystine-knot_cytokine"/>
</dbReference>
<feature type="chain" id="PRO_5017244575" evidence="6">
    <location>
        <begin position="23"/>
        <end position="165"/>
    </location>
</feature>
<dbReference type="GeneTree" id="ENSGT00940000166375"/>
<dbReference type="OrthoDB" id="6038945at2759"/>
<dbReference type="GO" id="GO:0006954">
    <property type="term" value="P:inflammatory response"/>
    <property type="evidence" value="ECO:0007669"/>
    <property type="project" value="InterPro"/>
</dbReference>
<dbReference type="RefSeq" id="XP_023683095.1">
    <property type="nucleotide sequence ID" value="XM_023827327.1"/>
</dbReference>
<dbReference type="CTD" id="27189"/>
<keyword evidence="8" id="KW-1185">Reference proteome</keyword>
<dbReference type="Ensembl" id="ENSPKIT00000042408.1">
    <property type="protein sequence ID" value="ENSPKIP00000017888.1"/>
    <property type="gene ID" value="ENSPKIG00000003637.1"/>
</dbReference>
<dbReference type="InterPro" id="IPR010345">
    <property type="entry name" value="IL-17_fam"/>
</dbReference>
<dbReference type="KEGG" id="pki:111851942"/>
<proteinExistence type="inferred from homology"/>
<dbReference type="Gene3D" id="2.10.90.10">
    <property type="entry name" value="Cystine-knot cytokines"/>
    <property type="match status" value="1"/>
</dbReference>
<keyword evidence="4" id="KW-0964">Secreted</keyword>
<dbReference type="Pfam" id="PF06083">
    <property type="entry name" value="IL17"/>
    <property type="match status" value="1"/>
</dbReference>
<evidence type="ECO:0000256" key="6">
    <source>
        <dbReference type="SAM" id="SignalP"/>
    </source>
</evidence>
<organism evidence="7 8">
    <name type="scientific">Paramormyrops kingsleyae</name>
    <dbReference type="NCBI Taxonomy" id="1676925"/>
    <lineage>
        <taxon>Eukaryota</taxon>
        <taxon>Metazoa</taxon>
        <taxon>Chordata</taxon>
        <taxon>Craniata</taxon>
        <taxon>Vertebrata</taxon>
        <taxon>Euteleostomi</taxon>
        <taxon>Actinopterygii</taxon>
        <taxon>Neopterygii</taxon>
        <taxon>Teleostei</taxon>
        <taxon>Osteoglossocephala</taxon>
        <taxon>Osteoglossomorpha</taxon>
        <taxon>Osteoglossiformes</taxon>
        <taxon>Mormyridae</taxon>
        <taxon>Paramormyrops</taxon>
    </lineage>
</organism>